<dbReference type="SMART" id="SM01038">
    <property type="entry name" value="Bgal_small_N"/>
    <property type="match status" value="1"/>
</dbReference>
<dbReference type="AlphaFoldDB" id="A0A499UD47"/>
<dbReference type="PANTHER" id="PTHR46323">
    <property type="entry name" value="BETA-GALACTOSIDASE"/>
    <property type="match status" value="1"/>
</dbReference>
<dbReference type="Gene3D" id="2.70.98.10">
    <property type="match status" value="1"/>
</dbReference>
<sequence length="123" mass="13552">MYTGRFSSSVRDLAVDYARPQETGHRSELRELSLTSGGTEVLRVVALPDTRGRRPGFVLSRHTPQEIAGAGHPYELPASDTTHLHIDAAQHGLGSRACGPDVRPDFALRPESRTLRLRISDPR</sequence>
<dbReference type="EMBL" id="AP019620">
    <property type="protein sequence ID" value="BBJ37680.1"/>
    <property type="molecule type" value="Genomic_DNA"/>
</dbReference>
<dbReference type="InterPro" id="IPR004199">
    <property type="entry name" value="B-gal_small/dom_5"/>
</dbReference>
<evidence type="ECO:0000313" key="8">
    <source>
        <dbReference type="Proteomes" id="UP000463951"/>
    </source>
</evidence>
<protein>
    <recommendedName>
        <fullName evidence="2">beta-galactosidase</fullName>
        <ecNumber evidence="2">3.2.1.23</ecNumber>
    </recommendedName>
</protein>
<feature type="domain" description="Beta galactosidase small chain/" evidence="6">
    <location>
        <begin position="1"/>
        <end position="120"/>
    </location>
</feature>
<organism evidence="7 8">
    <name type="scientific">Streptomyces antimycoticus</name>
    <dbReference type="NCBI Taxonomy" id="68175"/>
    <lineage>
        <taxon>Bacteria</taxon>
        <taxon>Bacillati</taxon>
        <taxon>Actinomycetota</taxon>
        <taxon>Actinomycetes</taxon>
        <taxon>Kitasatosporales</taxon>
        <taxon>Streptomycetaceae</taxon>
        <taxon>Streptomyces</taxon>
        <taxon>Streptomyces violaceusniger group</taxon>
    </lineage>
</organism>
<dbReference type="SUPFAM" id="SSF74650">
    <property type="entry name" value="Galactose mutarotase-like"/>
    <property type="match status" value="1"/>
</dbReference>
<evidence type="ECO:0000259" key="6">
    <source>
        <dbReference type="SMART" id="SM01038"/>
    </source>
</evidence>
<feature type="region of interest" description="Disordered" evidence="5">
    <location>
        <begin position="53"/>
        <end position="72"/>
    </location>
</feature>
<comment type="catalytic activity">
    <reaction evidence="1">
        <text>Hydrolysis of terminal non-reducing beta-D-galactose residues in beta-D-galactosides.</text>
        <dbReference type="EC" id="3.2.1.23"/>
    </reaction>
</comment>
<proteinExistence type="predicted"/>
<evidence type="ECO:0000256" key="3">
    <source>
        <dbReference type="ARBA" id="ARBA00022801"/>
    </source>
</evidence>
<dbReference type="GO" id="GO:0009341">
    <property type="term" value="C:beta-galactosidase complex"/>
    <property type="evidence" value="ECO:0007669"/>
    <property type="project" value="InterPro"/>
</dbReference>
<evidence type="ECO:0000256" key="1">
    <source>
        <dbReference type="ARBA" id="ARBA00001412"/>
    </source>
</evidence>
<dbReference type="PANTHER" id="PTHR46323:SF2">
    <property type="entry name" value="BETA-GALACTOSIDASE"/>
    <property type="match status" value="1"/>
</dbReference>
<dbReference type="EC" id="3.2.1.23" evidence="2"/>
<name>A0A499UD47_9ACTN</name>
<evidence type="ECO:0000313" key="7">
    <source>
        <dbReference type="EMBL" id="BBJ37680.1"/>
    </source>
</evidence>
<dbReference type="GO" id="GO:0004565">
    <property type="term" value="F:beta-galactosidase activity"/>
    <property type="evidence" value="ECO:0007669"/>
    <property type="project" value="UniProtKB-EC"/>
</dbReference>
<evidence type="ECO:0000256" key="5">
    <source>
        <dbReference type="SAM" id="MobiDB-lite"/>
    </source>
</evidence>
<reference evidence="7 8" key="1">
    <citation type="journal article" date="2020" name="Int. J. Syst. Evol. Microbiol.">
        <title>Reclassification of Streptomyces castelarensis and Streptomyces sporoclivatus as later heterotypic synonyms of Streptomyces antimycoticus.</title>
        <authorList>
            <person name="Komaki H."/>
            <person name="Tamura T."/>
        </authorList>
    </citation>
    <scope>NUCLEOTIDE SEQUENCE [LARGE SCALE GENOMIC DNA]</scope>
    <source>
        <strain evidence="7 8">NBRC 100767</strain>
    </source>
</reference>
<dbReference type="InterPro" id="IPR050347">
    <property type="entry name" value="Bact_Beta-galactosidase"/>
</dbReference>
<dbReference type="Proteomes" id="UP000463951">
    <property type="component" value="Chromosome"/>
</dbReference>
<gene>
    <name evidence="7" type="ORF">SSPO_003980</name>
</gene>
<dbReference type="GO" id="GO:0005990">
    <property type="term" value="P:lactose catabolic process"/>
    <property type="evidence" value="ECO:0007669"/>
    <property type="project" value="TreeGrafter"/>
</dbReference>
<evidence type="ECO:0000256" key="2">
    <source>
        <dbReference type="ARBA" id="ARBA00012756"/>
    </source>
</evidence>
<evidence type="ECO:0000256" key="4">
    <source>
        <dbReference type="ARBA" id="ARBA00023295"/>
    </source>
</evidence>
<dbReference type="Pfam" id="PF02929">
    <property type="entry name" value="Bgal_small_N"/>
    <property type="match status" value="1"/>
</dbReference>
<accession>A0A499UD47</accession>
<keyword evidence="4" id="KW-0326">Glycosidase</keyword>
<dbReference type="InterPro" id="IPR011013">
    <property type="entry name" value="Gal_mutarotase_sf_dom"/>
</dbReference>
<dbReference type="InterPro" id="IPR014718">
    <property type="entry name" value="GH-type_carb-bd"/>
</dbReference>
<dbReference type="GO" id="GO:0030246">
    <property type="term" value="F:carbohydrate binding"/>
    <property type="evidence" value="ECO:0007669"/>
    <property type="project" value="InterPro"/>
</dbReference>
<keyword evidence="3" id="KW-0378">Hydrolase</keyword>